<feature type="compositionally biased region" description="Basic residues" evidence="1">
    <location>
        <begin position="379"/>
        <end position="395"/>
    </location>
</feature>
<feature type="region of interest" description="Disordered" evidence="1">
    <location>
        <begin position="576"/>
        <end position="639"/>
    </location>
</feature>
<sequence>MVHLTTLLAAAGTITTMTNAMPFSESKSFASLQSLQSRDGLSAATSSTDIAALDVPQTQERRQQVLELPKAALANSTLTTRGETSRKRFADSDPTNPMVRVAMRILGSRTILRARGAPRKLTISMNTLGKRSIAAPAAASPGSASSAASADGIAGSAAASGDSASTAAALDQGSVEHYFDEVFENEYFNDGDDNKVLFERGRHPHYNKVIVKGNHDRVKLHGAAKHAKVVVKGDHDQVDISNGHHGKHGKHGHRGKHGHHRHHGRGVDGEEDEDEEGLDKREAGVFAVAGSSALNGRSDDGDFVSGASVEDLAARSPRHRDHDRHRHHHHGGHRHDHHWDDRSVDGASLRLSVEDRSIEDKVIGDAESLESHLEDRSPHHGHHGHHKKHHGHRSKDKALVVKGDNKTVDVHRREIEGAKGRVDIMSPNAEGGDGTRVASLCLGDDFVLNACDDGTPVPIFLAPIPADGIASSESTPASQVLLRIPVFDAGTAKEVPYCATFDPRPEQPQPLTAVECAEDGKWVQEHASQIFEYDQGTGVVRPMWNNDGAKGAEAQSTDGAGQGVDAAEVVGIDEVSRNPAPSMDPPSTMEAGTAGVTNVDPPPVEGVLRRDDAMPVAGSNPPNSNSPNSTLPDAAAESSAPYQAQNVTLLFVPQDAVIKAAPKSTTTAATESPTTTSAANLAETTMATTTLATTPTPVPTTTAAESPVVAGALQTGASTATVEDPAFVSSAPAALNVIQVPAAGSANVARSNGGSVDAQAIAESIAAERKAMYAARTAAGQGAESTGTQSEPTGTSGAQPTEDVDTSQSKSVDSESVDSSQVMEARAPSMTPVTTEPYNWKFQRDMD</sequence>
<feature type="chain" id="PRO_5022871436" evidence="2">
    <location>
        <begin position="21"/>
        <end position="847"/>
    </location>
</feature>
<keyword evidence="2" id="KW-0732">Signal</keyword>
<dbReference type="AlphaFoldDB" id="A0A5C3Q019"/>
<gene>
    <name evidence="3" type="ORF">BDV98DRAFT_577701</name>
</gene>
<evidence type="ECO:0000256" key="2">
    <source>
        <dbReference type="SAM" id="SignalP"/>
    </source>
</evidence>
<dbReference type="Proteomes" id="UP000305067">
    <property type="component" value="Unassembled WGS sequence"/>
</dbReference>
<reference evidence="3 4" key="1">
    <citation type="journal article" date="2019" name="Nat. Ecol. Evol.">
        <title>Megaphylogeny resolves global patterns of mushroom evolution.</title>
        <authorList>
            <person name="Varga T."/>
            <person name="Krizsan K."/>
            <person name="Foldi C."/>
            <person name="Dima B."/>
            <person name="Sanchez-Garcia M."/>
            <person name="Sanchez-Ramirez S."/>
            <person name="Szollosi G.J."/>
            <person name="Szarkandi J.G."/>
            <person name="Papp V."/>
            <person name="Albert L."/>
            <person name="Andreopoulos W."/>
            <person name="Angelini C."/>
            <person name="Antonin V."/>
            <person name="Barry K.W."/>
            <person name="Bougher N.L."/>
            <person name="Buchanan P."/>
            <person name="Buyck B."/>
            <person name="Bense V."/>
            <person name="Catcheside P."/>
            <person name="Chovatia M."/>
            <person name="Cooper J."/>
            <person name="Damon W."/>
            <person name="Desjardin D."/>
            <person name="Finy P."/>
            <person name="Geml J."/>
            <person name="Haridas S."/>
            <person name="Hughes K."/>
            <person name="Justo A."/>
            <person name="Karasinski D."/>
            <person name="Kautmanova I."/>
            <person name="Kiss B."/>
            <person name="Kocsube S."/>
            <person name="Kotiranta H."/>
            <person name="LaButti K.M."/>
            <person name="Lechner B.E."/>
            <person name="Liimatainen K."/>
            <person name="Lipzen A."/>
            <person name="Lukacs Z."/>
            <person name="Mihaltcheva S."/>
            <person name="Morgado L.N."/>
            <person name="Niskanen T."/>
            <person name="Noordeloos M.E."/>
            <person name="Ohm R.A."/>
            <person name="Ortiz-Santana B."/>
            <person name="Ovrebo C."/>
            <person name="Racz N."/>
            <person name="Riley R."/>
            <person name="Savchenko A."/>
            <person name="Shiryaev A."/>
            <person name="Soop K."/>
            <person name="Spirin V."/>
            <person name="Szebenyi C."/>
            <person name="Tomsovsky M."/>
            <person name="Tulloss R.E."/>
            <person name="Uehling J."/>
            <person name="Grigoriev I.V."/>
            <person name="Vagvolgyi C."/>
            <person name="Papp T."/>
            <person name="Martin F.M."/>
            <person name="Miettinen O."/>
            <person name="Hibbett D.S."/>
            <person name="Nagy L.G."/>
        </authorList>
    </citation>
    <scope>NUCLEOTIDE SEQUENCE [LARGE SCALE GENOMIC DNA]</scope>
    <source>
        <strain evidence="3 4">CBS 309.79</strain>
    </source>
</reference>
<name>A0A5C3Q019_9AGAR</name>
<dbReference type="STRING" id="1884261.A0A5C3Q019"/>
<protein>
    <submittedName>
        <fullName evidence="3">Uncharacterized protein</fullName>
    </submittedName>
</protein>
<evidence type="ECO:0000256" key="1">
    <source>
        <dbReference type="SAM" id="MobiDB-lite"/>
    </source>
</evidence>
<dbReference type="EMBL" id="ML178884">
    <property type="protein sequence ID" value="TFK95464.1"/>
    <property type="molecule type" value="Genomic_DNA"/>
</dbReference>
<feature type="region of interest" description="Disordered" evidence="1">
    <location>
        <begin position="777"/>
        <end position="847"/>
    </location>
</feature>
<organism evidence="3 4">
    <name type="scientific">Pterulicium gracile</name>
    <dbReference type="NCBI Taxonomy" id="1884261"/>
    <lineage>
        <taxon>Eukaryota</taxon>
        <taxon>Fungi</taxon>
        <taxon>Dikarya</taxon>
        <taxon>Basidiomycota</taxon>
        <taxon>Agaricomycotina</taxon>
        <taxon>Agaricomycetes</taxon>
        <taxon>Agaricomycetidae</taxon>
        <taxon>Agaricales</taxon>
        <taxon>Pleurotineae</taxon>
        <taxon>Pterulaceae</taxon>
        <taxon>Pterulicium</taxon>
    </lineage>
</organism>
<feature type="compositionally biased region" description="Basic residues" evidence="1">
    <location>
        <begin position="244"/>
        <end position="264"/>
    </location>
</feature>
<feature type="region of interest" description="Disordered" evidence="1">
    <location>
        <begin position="241"/>
        <end position="279"/>
    </location>
</feature>
<feature type="region of interest" description="Disordered" evidence="1">
    <location>
        <begin position="370"/>
        <end position="396"/>
    </location>
</feature>
<feature type="signal peptide" evidence="2">
    <location>
        <begin position="1"/>
        <end position="20"/>
    </location>
</feature>
<proteinExistence type="predicted"/>
<feature type="compositionally biased region" description="Polar residues" evidence="1">
    <location>
        <begin position="783"/>
        <end position="799"/>
    </location>
</feature>
<accession>A0A5C3Q019</accession>
<feature type="compositionally biased region" description="Low complexity" evidence="1">
    <location>
        <begin position="619"/>
        <end position="629"/>
    </location>
</feature>
<evidence type="ECO:0000313" key="4">
    <source>
        <dbReference type="Proteomes" id="UP000305067"/>
    </source>
</evidence>
<feature type="region of interest" description="Disordered" evidence="1">
    <location>
        <begin position="312"/>
        <end position="341"/>
    </location>
</feature>
<keyword evidence="4" id="KW-1185">Reference proteome</keyword>
<evidence type="ECO:0000313" key="3">
    <source>
        <dbReference type="EMBL" id="TFK95464.1"/>
    </source>
</evidence>
<dbReference type="OrthoDB" id="3362371at2759"/>
<feature type="compositionally biased region" description="Basic residues" evidence="1">
    <location>
        <begin position="316"/>
        <end position="336"/>
    </location>
</feature>